<organism evidence="5">
    <name type="scientific">hydrothermal vent metagenome</name>
    <dbReference type="NCBI Taxonomy" id="652676"/>
    <lineage>
        <taxon>unclassified sequences</taxon>
        <taxon>metagenomes</taxon>
        <taxon>ecological metagenomes</taxon>
    </lineage>
</organism>
<keyword evidence="2 5" id="KW-0808">Transferase</keyword>
<dbReference type="Pfam" id="PF08242">
    <property type="entry name" value="Methyltransf_12"/>
    <property type="match status" value="1"/>
</dbReference>
<proteinExistence type="predicted"/>
<dbReference type="Gene3D" id="3.40.50.150">
    <property type="entry name" value="Vaccinia Virus protein VP39"/>
    <property type="match status" value="1"/>
</dbReference>
<feature type="domain" description="Methyltransferase type 12" evidence="4">
    <location>
        <begin position="242"/>
        <end position="336"/>
    </location>
</feature>
<keyword evidence="3" id="KW-0949">S-adenosyl-L-methionine</keyword>
<keyword evidence="1 5" id="KW-0489">Methyltransferase</keyword>
<reference evidence="5" key="1">
    <citation type="submission" date="2015-10" db="EMBL/GenBank/DDBJ databases">
        <authorList>
            <person name="Gilbert D.G."/>
        </authorList>
    </citation>
    <scope>NUCLEOTIDE SEQUENCE</scope>
</reference>
<evidence type="ECO:0000313" key="5">
    <source>
        <dbReference type="EMBL" id="CUS46449.1"/>
    </source>
</evidence>
<name>A0A160TRI4_9ZZZZ</name>
<evidence type="ECO:0000256" key="3">
    <source>
        <dbReference type="ARBA" id="ARBA00022691"/>
    </source>
</evidence>
<dbReference type="PANTHER" id="PTHR43464">
    <property type="entry name" value="METHYLTRANSFERASE"/>
    <property type="match status" value="1"/>
</dbReference>
<dbReference type="EMBL" id="CZQE01000365">
    <property type="protein sequence ID" value="CUS46449.1"/>
    <property type="molecule type" value="Genomic_DNA"/>
</dbReference>
<dbReference type="InterPro" id="IPR013217">
    <property type="entry name" value="Methyltransf_12"/>
</dbReference>
<dbReference type="InterPro" id="IPR029063">
    <property type="entry name" value="SAM-dependent_MTases_sf"/>
</dbReference>
<dbReference type="GO" id="GO:0008168">
    <property type="term" value="F:methyltransferase activity"/>
    <property type="evidence" value="ECO:0007669"/>
    <property type="project" value="UniProtKB-KW"/>
</dbReference>
<evidence type="ECO:0000259" key="4">
    <source>
        <dbReference type="Pfam" id="PF08242"/>
    </source>
</evidence>
<accession>A0A160TRI4</accession>
<dbReference type="GO" id="GO:0032259">
    <property type="term" value="P:methylation"/>
    <property type="evidence" value="ECO:0007669"/>
    <property type="project" value="UniProtKB-KW"/>
</dbReference>
<dbReference type="AlphaFoldDB" id="A0A160TRI4"/>
<evidence type="ECO:0000256" key="2">
    <source>
        <dbReference type="ARBA" id="ARBA00022679"/>
    </source>
</evidence>
<sequence length="479" mass="53115">MRHEATGDVEPAIEAALASLAAEPGDVHAKQLVASLLALPHKPLASIHQPVLLALLRDPDVNPREIERAGWKMLAASDRLPRADSDMEAAAEALERDTFVCALLSETQVTLAEIERPLGSVRRWLLLSGRSHEFPRLAAGLLDQARHNGGAWPFDAEERLRLRQADAAPFAAAYLPPRPAVPAGPAPCESSVTAQVAAQYDQWPYPVWQRAAAGTGQSFRKVIGALGPDAPQDMPEDAKVLVAGCATGKDPIGLARRFPGLRITAIDISAGAIALATARRAESGVHNVDFRQLDIYNVGSLNRQFDFIVSSGVLHHLPDPELGWARLVEALRPGGVMRLMLYSKFARLPVQAARRNIEHLLAGATIDDDLLRAVRAHFLERPPGPITHSPDFYHLAGVHDMLLHRHEDSFDIPRIRDAIEKLKLQLLGFVLPTAARRARYRTDNPDDPWFRDYDKWFRLETREPYLFSLMYDFWCLKPD</sequence>
<dbReference type="SUPFAM" id="SSF53335">
    <property type="entry name" value="S-adenosyl-L-methionine-dependent methyltransferases"/>
    <property type="match status" value="1"/>
</dbReference>
<evidence type="ECO:0000256" key="1">
    <source>
        <dbReference type="ARBA" id="ARBA00022603"/>
    </source>
</evidence>
<protein>
    <submittedName>
        <fullName evidence="5">Methyltransferase type 12</fullName>
    </submittedName>
</protein>
<dbReference type="PANTHER" id="PTHR43464:SF19">
    <property type="entry name" value="UBIQUINONE BIOSYNTHESIS O-METHYLTRANSFERASE, MITOCHONDRIAL"/>
    <property type="match status" value="1"/>
</dbReference>
<gene>
    <name evidence="5" type="ORF">MGWOODY_Smn1651</name>
</gene>
<dbReference type="CDD" id="cd02440">
    <property type="entry name" value="AdoMet_MTases"/>
    <property type="match status" value="1"/>
</dbReference>